<protein>
    <submittedName>
        <fullName evidence="1">Uncharacterized protein</fullName>
    </submittedName>
</protein>
<evidence type="ECO:0000313" key="1">
    <source>
        <dbReference type="EMBL" id="GBN79791.1"/>
    </source>
</evidence>
<dbReference type="EMBL" id="BGPR01018664">
    <property type="protein sequence ID" value="GBN79791.1"/>
    <property type="molecule type" value="Genomic_DNA"/>
</dbReference>
<accession>A0A4Y2RVM4</accession>
<comment type="caution">
    <text evidence="1">The sequence shown here is derived from an EMBL/GenBank/DDBJ whole genome shotgun (WGS) entry which is preliminary data.</text>
</comment>
<dbReference type="AlphaFoldDB" id="A0A4Y2RVM4"/>
<reference evidence="1 2" key="1">
    <citation type="journal article" date="2019" name="Sci. Rep.">
        <title>Orb-weaving spider Araneus ventricosus genome elucidates the spidroin gene catalogue.</title>
        <authorList>
            <person name="Kono N."/>
            <person name="Nakamura H."/>
            <person name="Ohtoshi R."/>
            <person name="Moran D.A.P."/>
            <person name="Shinohara A."/>
            <person name="Yoshida Y."/>
            <person name="Fujiwara M."/>
            <person name="Mori M."/>
            <person name="Tomita M."/>
            <person name="Arakawa K."/>
        </authorList>
    </citation>
    <scope>NUCLEOTIDE SEQUENCE [LARGE SCALE GENOMIC DNA]</scope>
</reference>
<evidence type="ECO:0000313" key="2">
    <source>
        <dbReference type="Proteomes" id="UP000499080"/>
    </source>
</evidence>
<keyword evidence="2" id="KW-1185">Reference proteome</keyword>
<proteinExistence type="predicted"/>
<organism evidence="1 2">
    <name type="scientific">Araneus ventricosus</name>
    <name type="common">Orbweaver spider</name>
    <name type="synonym">Epeira ventricosa</name>
    <dbReference type="NCBI Taxonomy" id="182803"/>
    <lineage>
        <taxon>Eukaryota</taxon>
        <taxon>Metazoa</taxon>
        <taxon>Ecdysozoa</taxon>
        <taxon>Arthropoda</taxon>
        <taxon>Chelicerata</taxon>
        <taxon>Arachnida</taxon>
        <taxon>Araneae</taxon>
        <taxon>Araneomorphae</taxon>
        <taxon>Entelegynae</taxon>
        <taxon>Araneoidea</taxon>
        <taxon>Araneidae</taxon>
        <taxon>Araneus</taxon>
    </lineage>
</organism>
<name>A0A4Y2RVM4_ARAVE</name>
<dbReference type="Proteomes" id="UP000499080">
    <property type="component" value="Unassembled WGS sequence"/>
</dbReference>
<sequence length="134" mass="15222">MTRTTPELAPPLQTSTPHQWEDIWPLRMIYRGTGPIHGGSSVESGFDPGALRTQSRDLTHRLPWPGVFREKGKGKNVFHDLLAEFNALPKTFPPIKNPSSITELMTNGFKVYAIRLNLMERDAFVMRIIYSNTL</sequence>
<gene>
    <name evidence="1" type="ORF">AVEN_29769_1</name>
</gene>